<dbReference type="InterPro" id="IPR025912">
    <property type="entry name" value="YrvL"/>
</dbReference>
<feature type="transmembrane region" description="Helical" evidence="1">
    <location>
        <begin position="81"/>
        <end position="98"/>
    </location>
</feature>
<dbReference type="Proteomes" id="UP001058072">
    <property type="component" value="Chromosome"/>
</dbReference>
<sequence>MSDRVLKVALYSIGSTLLILIITIPLIAMLWISGIQYHSRWNILFFIAMITIFDLLAEYIGRMAVDGFATLFSWTSKKRLLFRYILDFFMTLLITHFVDEYFKGVSLSTGGEIIFAILILLFTAVLEMNTNEEKEA</sequence>
<dbReference type="RefSeq" id="WP_055306025.1">
    <property type="nucleotide sequence ID" value="NZ_CP071250.1"/>
</dbReference>
<keyword evidence="1" id="KW-0812">Transmembrane</keyword>
<keyword evidence="1" id="KW-1133">Transmembrane helix</keyword>
<name>A0A9Q9FGG8_9FIRM</name>
<evidence type="ECO:0000313" key="2">
    <source>
        <dbReference type="EMBL" id="UUF08260.1"/>
    </source>
</evidence>
<evidence type="ECO:0000256" key="1">
    <source>
        <dbReference type="SAM" id="Phobius"/>
    </source>
</evidence>
<gene>
    <name evidence="2" type="ORF">J0J70_11890</name>
</gene>
<feature type="transmembrane region" description="Helical" evidence="1">
    <location>
        <begin position="104"/>
        <end position="126"/>
    </location>
</feature>
<organism evidence="2 3">
    <name type="scientific">Turicibacter bilis</name>
    <dbReference type="NCBI Taxonomy" id="2735723"/>
    <lineage>
        <taxon>Bacteria</taxon>
        <taxon>Bacillati</taxon>
        <taxon>Bacillota</taxon>
        <taxon>Erysipelotrichia</taxon>
        <taxon>Erysipelotrichales</taxon>
        <taxon>Turicibacteraceae</taxon>
        <taxon>Turicibacter</taxon>
    </lineage>
</organism>
<proteinExistence type="predicted"/>
<evidence type="ECO:0008006" key="4">
    <source>
        <dbReference type="Google" id="ProtNLM"/>
    </source>
</evidence>
<keyword evidence="1" id="KW-0472">Membrane</keyword>
<reference evidence="2" key="1">
    <citation type="submission" date="2021-03" db="EMBL/GenBank/DDBJ databases">
        <title>Comparative Genomics and Metabolomics in the genus Turicibacter.</title>
        <authorList>
            <person name="Maki J."/>
            <person name="Looft T."/>
        </authorList>
    </citation>
    <scope>NUCLEOTIDE SEQUENCE</scope>
    <source>
        <strain evidence="2">ISU324</strain>
    </source>
</reference>
<dbReference type="EMBL" id="CP071250">
    <property type="protein sequence ID" value="UUF08260.1"/>
    <property type="molecule type" value="Genomic_DNA"/>
</dbReference>
<evidence type="ECO:0000313" key="3">
    <source>
        <dbReference type="Proteomes" id="UP001058072"/>
    </source>
</evidence>
<accession>A0A9Q9FGG8</accession>
<dbReference type="Pfam" id="PF14184">
    <property type="entry name" value="YrvL"/>
    <property type="match status" value="1"/>
</dbReference>
<protein>
    <recommendedName>
        <fullName evidence="4">Regulatory protein YrvL</fullName>
    </recommendedName>
</protein>
<feature type="transmembrane region" description="Helical" evidence="1">
    <location>
        <begin position="41"/>
        <end position="60"/>
    </location>
</feature>
<feature type="transmembrane region" description="Helical" evidence="1">
    <location>
        <begin position="9"/>
        <end position="35"/>
    </location>
</feature>
<dbReference type="AlphaFoldDB" id="A0A9Q9FGG8"/>